<evidence type="ECO:0000313" key="1">
    <source>
        <dbReference type="EMBL" id="MED6173295.1"/>
    </source>
</evidence>
<dbReference type="EMBL" id="JASCZI010151517">
    <property type="protein sequence ID" value="MED6173295.1"/>
    <property type="molecule type" value="Genomic_DNA"/>
</dbReference>
<organism evidence="1 2">
    <name type="scientific">Stylosanthes scabra</name>
    <dbReference type="NCBI Taxonomy" id="79078"/>
    <lineage>
        <taxon>Eukaryota</taxon>
        <taxon>Viridiplantae</taxon>
        <taxon>Streptophyta</taxon>
        <taxon>Embryophyta</taxon>
        <taxon>Tracheophyta</taxon>
        <taxon>Spermatophyta</taxon>
        <taxon>Magnoliopsida</taxon>
        <taxon>eudicotyledons</taxon>
        <taxon>Gunneridae</taxon>
        <taxon>Pentapetalae</taxon>
        <taxon>rosids</taxon>
        <taxon>fabids</taxon>
        <taxon>Fabales</taxon>
        <taxon>Fabaceae</taxon>
        <taxon>Papilionoideae</taxon>
        <taxon>50 kb inversion clade</taxon>
        <taxon>dalbergioids sensu lato</taxon>
        <taxon>Dalbergieae</taxon>
        <taxon>Pterocarpus clade</taxon>
        <taxon>Stylosanthes</taxon>
    </lineage>
</organism>
<name>A0ABU6VI21_9FABA</name>
<dbReference type="Proteomes" id="UP001341840">
    <property type="component" value="Unassembled WGS sequence"/>
</dbReference>
<protein>
    <submittedName>
        <fullName evidence="1">Uncharacterized protein</fullName>
    </submittedName>
</protein>
<accession>A0ABU6VI21</accession>
<proteinExistence type="predicted"/>
<sequence length="57" mass="6374">MKVSSPSEKCSAPKHSLALRVVRKRYTDDKELYDAVHMAILTLKEGYGHAIPSLCTK</sequence>
<comment type="caution">
    <text evidence="1">The sequence shown here is derived from an EMBL/GenBank/DDBJ whole genome shotgun (WGS) entry which is preliminary data.</text>
</comment>
<evidence type="ECO:0000313" key="2">
    <source>
        <dbReference type="Proteomes" id="UP001341840"/>
    </source>
</evidence>
<reference evidence="1 2" key="1">
    <citation type="journal article" date="2023" name="Plants (Basel)">
        <title>Bridging the Gap: Combining Genomics and Transcriptomics Approaches to Understand Stylosanthes scabra, an Orphan Legume from the Brazilian Caatinga.</title>
        <authorList>
            <person name="Ferreira-Neto J.R.C."/>
            <person name="da Silva M.D."/>
            <person name="Binneck E."/>
            <person name="de Melo N.F."/>
            <person name="da Silva R.H."/>
            <person name="de Melo A.L.T.M."/>
            <person name="Pandolfi V."/>
            <person name="Bustamante F.O."/>
            <person name="Brasileiro-Vidal A.C."/>
            <person name="Benko-Iseppon A.M."/>
        </authorList>
    </citation>
    <scope>NUCLEOTIDE SEQUENCE [LARGE SCALE GENOMIC DNA]</scope>
    <source>
        <tissue evidence="1">Leaves</tissue>
    </source>
</reference>
<gene>
    <name evidence="1" type="ORF">PIB30_058035</name>
</gene>
<keyword evidence="2" id="KW-1185">Reference proteome</keyword>